<evidence type="ECO:0000313" key="9">
    <source>
        <dbReference type="EMBL" id="AWY97084.1"/>
    </source>
</evidence>
<proteinExistence type="inferred from homology"/>
<feature type="transmembrane region" description="Helical" evidence="7">
    <location>
        <begin position="9"/>
        <end position="31"/>
    </location>
</feature>
<accession>A0A2Z4U881</accession>
<dbReference type="Pfam" id="PF00528">
    <property type="entry name" value="BPD_transp_1"/>
    <property type="match status" value="1"/>
</dbReference>
<feature type="transmembrane region" description="Helical" evidence="7">
    <location>
        <begin position="238"/>
        <end position="259"/>
    </location>
</feature>
<protein>
    <submittedName>
        <fullName evidence="9">Carbohydrate ABC transporter permease</fullName>
    </submittedName>
</protein>
<keyword evidence="10" id="KW-1185">Reference proteome</keyword>
<dbReference type="CDD" id="cd06261">
    <property type="entry name" value="TM_PBP2"/>
    <property type="match status" value="1"/>
</dbReference>
<evidence type="ECO:0000259" key="8">
    <source>
        <dbReference type="PROSITE" id="PS50928"/>
    </source>
</evidence>
<comment type="similarity">
    <text evidence="7">Belongs to the binding-protein-dependent transport system permease family.</text>
</comment>
<dbReference type="Gene3D" id="1.10.3720.10">
    <property type="entry name" value="MetI-like"/>
    <property type="match status" value="1"/>
</dbReference>
<gene>
    <name evidence="9" type="ORF">DQQ01_01730</name>
</gene>
<dbReference type="RefSeq" id="WP_111917917.1">
    <property type="nucleotide sequence ID" value="NZ_CAUWHR010000003.1"/>
</dbReference>
<reference evidence="10" key="1">
    <citation type="submission" date="2018-06" db="EMBL/GenBank/DDBJ databases">
        <title>Description of Blautia argi sp. nov., a new anaerobic isolated from dog feces.</title>
        <authorList>
            <person name="Chang Y.-H."/>
            <person name="Paek J."/>
            <person name="Shin Y."/>
        </authorList>
    </citation>
    <scope>NUCLEOTIDE SEQUENCE [LARGE SCALE GENOMIC DNA]</scope>
    <source>
        <strain evidence="10">KCTC 15426</strain>
    </source>
</reference>
<keyword evidence="5 7" id="KW-1133">Transmembrane helix</keyword>
<dbReference type="PANTHER" id="PTHR43744:SF12">
    <property type="entry name" value="ABC TRANSPORTER PERMEASE PROTEIN MG189-RELATED"/>
    <property type="match status" value="1"/>
</dbReference>
<dbReference type="AlphaFoldDB" id="A0A2Z4U881"/>
<sequence length="274" mass="30854">MKTKKRRNIFVYAVLILMAFIMVLPFVWTILTAFKTQSEALKVPPQILPSSWSPRNFTAVMEALPFLTFFKNTFLMVLFRVLGSVFFSAMAAYAFARLEFPGRNLLFGLVLLQMMVPGQIFILPQYMIVSKLGWLNTIQALALPGIVSTFGTFLLRQFFMSLPKDLEEAAVLDGCSVWKIFWKIMLPLTKPGLVSVAIFTALFAWKDLMWPLIVNMSIEKMTLSSGLVNLMGQYSVDYPQLMAGSLIAIVPMIILFLVFQKQFVEGIATSGTKG</sequence>
<feature type="transmembrane region" description="Helical" evidence="7">
    <location>
        <begin position="134"/>
        <end position="155"/>
    </location>
</feature>
<dbReference type="SUPFAM" id="SSF161098">
    <property type="entry name" value="MetI-like"/>
    <property type="match status" value="1"/>
</dbReference>
<name>A0A2Z4U881_9FIRM</name>
<evidence type="ECO:0000256" key="1">
    <source>
        <dbReference type="ARBA" id="ARBA00004651"/>
    </source>
</evidence>
<feature type="transmembrane region" description="Helical" evidence="7">
    <location>
        <begin position="105"/>
        <end position="128"/>
    </location>
</feature>
<comment type="subcellular location">
    <subcellularLocation>
        <location evidence="1 7">Cell membrane</location>
        <topology evidence="1 7">Multi-pass membrane protein</topology>
    </subcellularLocation>
</comment>
<keyword evidence="4 7" id="KW-0812">Transmembrane</keyword>
<evidence type="ECO:0000256" key="4">
    <source>
        <dbReference type="ARBA" id="ARBA00022692"/>
    </source>
</evidence>
<dbReference type="PANTHER" id="PTHR43744">
    <property type="entry name" value="ABC TRANSPORTER PERMEASE PROTEIN MG189-RELATED-RELATED"/>
    <property type="match status" value="1"/>
</dbReference>
<evidence type="ECO:0000256" key="3">
    <source>
        <dbReference type="ARBA" id="ARBA00022475"/>
    </source>
</evidence>
<dbReference type="KEGG" id="blau:DQQ01_01730"/>
<dbReference type="OrthoDB" id="9787837at2"/>
<dbReference type="GO" id="GO:0005886">
    <property type="term" value="C:plasma membrane"/>
    <property type="evidence" value="ECO:0007669"/>
    <property type="project" value="UniProtKB-SubCell"/>
</dbReference>
<dbReference type="Proteomes" id="UP000250003">
    <property type="component" value="Chromosome"/>
</dbReference>
<dbReference type="PROSITE" id="PS50928">
    <property type="entry name" value="ABC_TM1"/>
    <property type="match status" value="1"/>
</dbReference>
<dbReference type="InterPro" id="IPR000515">
    <property type="entry name" value="MetI-like"/>
</dbReference>
<evidence type="ECO:0000313" key="10">
    <source>
        <dbReference type="Proteomes" id="UP000250003"/>
    </source>
</evidence>
<dbReference type="InterPro" id="IPR035906">
    <property type="entry name" value="MetI-like_sf"/>
</dbReference>
<evidence type="ECO:0000256" key="7">
    <source>
        <dbReference type="RuleBase" id="RU363032"/>
    </source>
</evidence>
<dbReference type="GO" id="GO:0055085">
    <property type="term" value="P:transmembrane transport"/>
    <property type="evidence" value="ECO:0007669"/>
    <property type="project" value="InterPro"/>
</dbReference>
<keyword evidence="6 7" id="KW-0472">Membrane</keyword>
<keyword evidence="2 7" id="KW-0813">Transport</keyword>
<organism evidence="9 10">
    <name type="scientific">Blautia argi</name>
    <dbReference type="NCBI Taxonomy" id="1912897"/>
    <lineage>
        <taxon>Bacteria</taxon>
        <taxon>Bacillati</taxon>
        <taxon>Bacillota</taxon>
        <taxon>Clostridia</taxon>
        <taxon>Lachnospirales</taxon>
        <taxon>Lachnospiraceae</taxon>
        <taxon>Blautia</taxon>
    </lineage>
</organism>
<evidence type="ECO:0000256" key="2">
    <source>
        <dbReference type="ARBA" id="ARBA00022448"/>
    </source>
</evidence>
<keyword evidence="3" id="KW-1003">Cell membrane</keyword>
<feature type="transmembrane region" description="Helical" evidence="7">
    <location>
        <begin position="193"/>
        <end position="218"/>
    </location>
</feature>
<dbReference type="EMBL" id="CP030280">
    <property type="protein sequence ID" value="AWY97084.1"/>
    <property type="molecule type" value="Genomic_DNA"/>
</dbReference>
<evidence type="ECO:0000256" key="6">
    <source>
        <dbReference type="ARBA" id="ARBA00023136"/>
    </source>
</evidence>
<feature type="domain" description="ABC transmembrane type-1" evidence="8">
    <location>
        <begin position="70"/>
        <end position="259"/>
    </location>
</feature>
<feature type="transmembrane region" description="Helical" evidence="7">
    <location>
        <begin position="74"/>
        <end position="96"/>
    </location>
</feature>
<evidence type="ECO:0000256" key="5">
    <source>
        <dbReference type="ARBA" id="ARBA00022989"/>
    </source>
</evidence>